<dbReference type="RefSeq" id="YP_009812903.1">
    <property type="nucleotide sequence ID" value="NC_048071.1"/>
</dbReference>
<evidence type="ECO:0000256" key="1">
    <source>
        <dbReference type="SAM" id="MobiDB-lite"/>
    </source>
</evidence>
<feature type="compositionally biased region" description="Pro residues" evidence="1">
    <location>
        <begin position="32"/>
        <end position="43"/>
    </location>
</feature>
<evidence type="ECO:0000313" key="3">
    <source>
        <dbReference type="Proteomes" id="UP000275089"/>
    </source>
</evidence>
<keyword evidence="3" id="KW-1185">Reference proteome</keyword>
<dbReference type="Proteomes" id="UP000275089">
    <property type="component" value="Segment"/>
</dbReference>
<protein>
    <submittedName>
        <fullName evidence="2">Uncharacterized protein</fullName>
    </submittedName>
</protein>
<dbReference type="EMBL" id="MF630921">
    <property type="protein sequence ID" value="ATI17034.1"/>
    <property type="molecule type" value="Genomic_DNA"/>
</dbReference>
<dbReference type="GeneID" id="55003976"/>
<accession>A0A384WIM3</accession>
<organism evidence="2 3">
    <name type="scientific">Escherichia phage IMM-002</name>
    <dbReference type="NCBI Taxonomy" id="2041760"/>
    <lineage>
        <taxon>Viruses</taxon>
        <taxon>Duplodnaviria</taxon>
        <taxon>Heunggongvirae</taxon>
        <taxon>Uroviricota</taxon>
        <taxon>Caudoviricetes</taxon>
        <taxon>Autographivirales</taxon>
        <taxon>Autotranscriptaviridae</taxon>
        <taxon>Studiervirinae</taxon>
        <taxon>Kayfunavirus</taxon>
        <taxon>Kayfunavirus IMM002</taxon>
    </lineage>
</organism>
<dbReference type="KEGG" id="vg:55003976"/>
<sequence>MTLSLTLIGHHTRCHYLRQLIAPCRTLCSEPPCQPTASRPPTPCSTQSCDGPTASRWRCKAGASA</sequence>
<reference evidence="2 3" key="1">
    <citation type="submission" date="2017-08" db="EMBL/GenBank/DDBJ databases">
        <title>Genomic analysis reveals CRISPR-Cas mediated host-pathogen interaction between enterotoxigenic Escherichia coli and phages.</title>
        <authorList>
            <person name="Chakraborty S."/>
            <person name="Begum Y.A."/>
            <person name="Qadri F."/>
            <person name="Camilli A."/>
        </authorList>
    </citation>
    <scope>NUCLEOTIDE SEQUENCE [LARGE SCALE GENOMIC DNA]</scope>
</reference>
<feature type="region of interest" description="Disordered" evidence="1">
    <location>
        <begin position="32"/>
        <end position="54"/>
    </location>
</feature>
<proteinExistence type="predicted"/>
<name>A0A384WIM3_9CAUD</name>
<evidence type="ECO:0000313" key="2">
    <source>
        <dbReference type="EMBL" id="ATI17034.1"/>
    </source>
</evidence>